<dbReference type="PANTHER" id="PTHR47150:SF5">
    <property type="entry name" value="OS07G0546750 PROTEIN"/>
    <property type="match status" value="1"/>
</dbReference>
<dbReference type="InterPro" id="IPR006912">
    <property type="entry name" value="Harbinger_derived_prot"/>
</dbReference>
<dbReference type="PANTHER" id="PTHR47150">
    <property type="entry name" value="OS12G0169200 PROTEIN"/>
    <property type="match status" value="1"/>
</dbReference>
<keyword evidence="4" id="KW-1185">Reference proteome</keyword>
<accession>A0A0D3DVJ6</accession>
<dbReference type="Proteomes" id="UP000032141">
    <property type="component" value="Chromosome C8"/>
</dbReference>
<dbReference type="Pfam" id="PF04827">
    <property type="entry name" value="Plant_tran"/>
    <property type="match status" value="1"/>
</dbReference>
<evidence type="ECO:0000313" key="3">
    <source>
        <dbReference type="EnsemblPlants" id="Bo8g099470.1"/>
    </source>
</evidence>
<feature type="region of interest" description="Disordered" evidence="1">
    <location>
        <begin position="180"/>
        <end position="200"/>
    </location>
</feature>
<organism evidence="3 4">
    <name type="scientific">Brassica oleracea var. oleracea</name>
    <dbReference type="NCBI Taxonomy" id="109376"/>
    <lineage>
        <taxon>Eukaryota</taxon>
        <taxon>Viridiplantae</taxon>
        <taxon>Streptophyta</taxon>
        <taxon>Embryophyta</taxon>
        <taxon>Tracheophyta</taxon>
        <taxon>Spermatophyta</taxon>
        <taxon>Magnoliopsida</taxon>
        <taxon>eudicotyledons</taxon>
        <taxon>Gunneridae</taxon>
        <taxon>Pentapetalae</taxon>
        <taxon>rosids</taxon>
        <taxon>malvids</taxon>
        <taxon>Brassicales</taxon>
        <taxon>Brassicaceae</taxon>
        <taxon>Brassiceae</taxon>
        <taxon>Brassica</taxon>
    </lineage>
</organism>
<sequence length="550" mass="63615">MDPNQFSQKAKFVDLLNSQEETFFPFPEDSVPLSSFQLPVFGTQGTEASNYVEDTPADRRERRLWTPVDDVVLISAWLNTSKDPVVGNEKPSRTFWKRIAAYFAASPKVAGCEQREAGNCKQRWQKINDQVNKFCGSYEAATREKSSGQNENDILKRAHVIFFNNYKKIHLRTRLERATKRPEMMSEDDRPPGVKAAKSKKVEVEGKTLTEFQSMWDIKRQDLAMKERLKKMTRLDNLYCRSLAAAGEKGGSPSLSPLQKCTAAICCLAYGTAADTVDEYLRLGATTTRACLENFVERIIYLFGDKYLRRPIPADLQRLLDVGEYRGFPEMIRSIDCMHWEWKNYPTAWKGQYSRGTLNDINVLDRSPVFDDIIKGQDPQVTISVNGREYHLAYYLTDGFYPKWANFIQSILIPQGPKVDLFAQQQEAVRKDVERAFGVSQARFAIVKNPSLFWDKVNIGKIMRACIILHNMIIEEERDEYTQYDVSEFQQREDNASFHVDLTYSTDIPTNIVNMMGVRTRIRYKQMHQQLKDDLVEHIWRKFGRDENNN</sequence>
<dbReference type="PROSITE" id="PS50090">
    <property type="entry name" value="MYB_LIKE"/>
    <property type="match status" value="1"/>
</dbReference>
<dbReference type="InterPro" id="IPR001005">
    <property type="entry name" value="SANT/Myb"/>
</dbReference>
<feature type="domain" description="Myb-like" evidence="2">
    <location>
        <begin position="57"/>
        <end position="128"/>
    </location>
</feature>
<evidence type="ECO:0000256" key="1">
    <source>
        <dbReference type="SAM" id="MobiDB-lite"/>
    </source>
</evidence>
<dbReference type="Gramene" id="Bo8g099470.1">
    <property type="protein sequence ID" value="Bo8g099470.1"/>
    <property type="gene ID" value="Bo8g099470"/>
</dbReference>
<protein>
    <recommendedName>
        <fullName evidence="2">Myb-like domain-containing protein</fullName>
    </recommendedName>
</protein>
<evidence type="ECO:0000259" key="2">
    <source>
        <dbReference type="PROSITE" id="PS50090"/>
    </source>
</evidence>
<dbReference type="AlphaFoldDB" id="A0A0D3DVJ6"/>
<proteinExistence type="predicted"/>
<dbReference type="STRING" id="109376.A0A0D3DVJ6"/>
<evidence type="ECO:0000313" key="4">
    <source>
        <dbReference type="Proteomes" id="UP000032141"/>
    </source>
</evidence>
<reference evidence="3" key="2">
    <citation type="submission" date="2015-03" db="UniProtKB">
        <authorList>
            <consortium name="EnsemblPlants"/>
        </authorList>
    </citation>
    <scope>IDENTIFICATION</scope>
</reference>
<name>A0A0D3DVJ6_BRAOL</name>
<reference evidence="3 4" key="1">
    <citation type="journal article" date="2014" name="Genome Biol.">
        <title>Transcriptome and methylome profiling reveals relics of genome dominance in the mesopolyploid Brassica oleracea.</title>
        <authorList>
            <person name="Parkin I.A."/>
            <person name="Koh C."/>
            <person name="Tang H."/>
            <person name="Robinson S.J."/>
            <person name="Kagale S."/>
            <person name="Clarke W.E."/>
            <person name="Town C.D."/>
            <person name="Nixon J."/>
            <person name="Krishnakumar V."/>
            <person name="Bidwell S.L."/>
            <person name="Denoeud F."/>
            <person name="Belcram H."/>
            <person name="Links M.G."/>
            <person name="Just J."/>
            <person name="Clarke C."/>
            <person name="Bender T."/>
            <person name="Huebert T."/>
            <person name="Mason A.S."/>
            <person name="Pires J.C."/>
            <person name="Barker G."/>
            <person name="Moore J."/>
            <person name="Walley P.G."/>
            <person name="Manoli S."/>
            <person name="Batley J."/>
            <person name="Edwards D."/>
            <person name="Nelson M.N."/>
            <person name="Wang X."/>
            <person name="Paterson A.H."/>
            <person name="King G."/>
            <person name="Bancroft I."/>
            <person name="Chalhoub B."/>
            <person name="Sharpe A.G."/>
        </authorList>
    </citation>
    <scope>NUCLEOTIDE SEQUENCE</scope>
    <source>
        <strain evidence="3 4">cv. TO1000</strain>
    </source>
</reference>
<dbReference type="EnsemblPlants" id="Bo8g099470.1">
    <property type="protein sequence ID" value="Bo8g099470.1"/>
    <property type="gene ID" value="Bo8g099470"/>
</dbReference>
<feature type="compositionally biased region" description="Basic and acidic residues" evidence="1">
    <location>
        <begin position="180"/>
        <end position="192"/>
    </location>
</feature>
<dbReference type="HOGENOM" id="CLU_012390_5_2_1"/>